<evidence type="ECO:0000256" key="3">
    <source>
        <dbReference type="ARBA" id="ARBA00022833"/>
    </source>
</evidence>
<dbReference type="InterPro" id="IPR013088">
    <property type="entry name" value="Znf_NHR/GATA"/>
</dbReference>
<dbReference type="SUPFAM" id="SSF57716">
    <property type="entry name" value="Glucocorticoid receptor-like (DNA-binding domain)"/>
    <property type="match status" value="1"/>
</dbReference>
<dbReference type="InterPro" id="IPR000679">
    <property type="entry name" value="Znf_GATA"/>
</dbReference>
<feature type="compositionally biased region" description="Low complexity" evidence="5">
    <location>
        <begin position="288"/>
        <end position="300"/>
    </location>
</feature>
<dbReference type="VEuPathDB" id="FungiDB:BDEG_21451"/>
<dbReference type="PANTHER" id="PTHR45658:SF18">
    <property type="entry name" value="PROTEIN GAT2"/>
    <property type="match status" value="1"/>
</dbReference>
<dbReference type="AlphaFoldDB" id="A0A177WBM4"/>
<dbReference type="EMBL" id="DS022300">
    <property type="protein sequence ID" value="OAJ37433.1"/>
    <property type="molecule type" value="Genomic_DNA"/>
</dbReference>
<dbReference type="Gene3D" id="3.30.50.10">
    <property type="entry name" value="Erythroid Transcription Factor GATA-1, subunit A"/>
    <property type="match status" value="1"/>
</dbReference>
<keyword evidence="3" id="KW-0862">Zinc</keyword>
<evidence type="ECO:0000259" key="6">
    <source>
        <dbReference type="PROSITE" id="PS50114"/>
    </source>
</evidence>
<dbReference type="GO" id="GO:0008270">
    <property type="term" value="F:zinc ion binding"/>
    <property type="evidence" value="ECO:0007669"/>
    <property type="project" value="UniProtKB-KW"/>
</dbReference>
<evidence type="ECO:0000313" key="7">
    <source>
        <dbReference type="EMBL" id="OAJ37433.1"/>
    </source>
</evidence>
<evidence type="ECO:0000256" key="2">
    <source>
        <dbReference type="ARBA" id="ARBA00022771"/>
    </source>
</evidence>
<reference evidence="7 8" key="2">
    <citation type="submission" date="2016-05" db="EMBL/GenBank/DDBJ databases">
        <title>Lineage-specific infection strategies underlie the spectrum of fungal disease in amphibians.</title>
        <authorList>
            <person name="Cuomo C.A."/>
            <person name="Farrer R.A."/>
            <person name="James T."/>
            <person name="Longcore J."/>
            <person name="Birren B."/>
        </authorList>
    </citation>
    <scope>NUCLEOTIDE SEQUENCE [LARGE SCALE GENOMIC DNA]</scope>
    <source>
        <strain evidence="7 8">JEL423</strain>
    </source>
</reference>
<accession>A0A177WBM4</accession>
<dbReference type="STRING" id="403673.A0A177WBM4"/>
<dbReference type="OrthoDB" id="2162994at2759"/>
<protein>
    <recommendedName>
        <fullName evidence="6">GATA-type domain-containing protein</fullName>
    </recommendedName>
</protein>
<keyword evidence="1" id="KW-0479">Metal-binding</keyword>
<dbReference type="GO" id="GO:0043565">
    <property type="term" value="F:sequence-specific DNA binding"/>
    <property type="evidence" value="ECO:0007669"/>
    <property type="project" value="InterPro"/>
</dbReference>
<keyword evidence="2 4" id="KW-0863">Zinc-finger</keyword>
<dbReference type="PANTHER" id="PTHR45658">
    <property type="entry name" value="GATA TRANSCRIPTION FACTOR"/>
    <property type="match status" value="1"/>
</dbReference>
<evidence type="ECO:0000256" key="4">
    <source>
        <dbReference type="PROSITE-ProRule" id="PRU00094"/>
    </source>
</evidence>
<dbReference type="Pfam" id="PF00320">
    <property type="entry name" value="GATA"/>
    <property type="match status" value="1"/>
</dbReference>
<gene>
    <name evidence="7" type="ORF">BDEG_21451</name>
</gene>
<dbReference type="InterPro" id="IPR051140">
    <property type="entry name" value="GATA_TF"/>
</dbReference>
<dbReference type="PROSITE" id="PS50114">
    <property type="entry name" value="GATA_ZN_FINGER_2"/>
    <property type="match status" value="1"/>
</dbReference>
<sequence length="555" mass="58950">MSFRPGEYYNSTYSNHSISTSTMNDHTKRSLPSTTTTTNITLADAYLLLDLPYTVKPSAPLPIPASGSAITTLAATYTTAASAPTFIVTTTSSTPIDYANGRNSYVDGTALGTTTAPISHGLSLAYSLPGASTCSTSSMGASLQPQLYYGTSAPTDDEELMLAAQVLVRTQALRVPANTNRHNNESYSSSLTSSTASLGSSYGNNFSKGLNLNSSMPGYNAPIKAEQQQEHLSRFSYHYTNNHNHLSSYYGSSTGGYNQQSYHQSHGPMSSSLPTTSVPSLHWRKESFSSSTTTQPPTSFVWPSSSDADATGSKTAHTFATPSPTGPISMGRSKSNTSNTAKSRGFASKNKGKPKFATAKSGIKGGQTARRKQRNPYDRDLSMGDGKPPPSHAVASASQKFNPGAPFDVDSLAEGHEVNSATPVAVKSTLSSLLKMSAQSHTKSDQLSLGPDTAGYALNNGSPYLADGMDTDQSMVLDTSISTQASTIKQAPAISTAKSKSKPVNASSQNRVCNYCQATTTPMWRHGPPGYPDLCNKCGVKWMRRRILQDDVIMS</sequence>
<proteinExistence type="predicted"/>
<organism evidence="7 8">
    <name type="scientific">Batrachochytrium dendrobatidis (strain JEL423)</name>
    <dbReference type="NCBI Taxonomy" id="403673"/>
    <lineage>
        <taxon>Eukaryota</taxon>
        <taxon>Fungi</taxon>
        <taxon>Fungi incertae sedis</taxon>
        <taxon>Chytridiomycota</taxon>
        <taxon>Chytridiomycota incertae sedis</taxon>
        <taxon>Chytridiomycetes</taxon>
        <taxon>Rhizophydiales</taxon>
        <taxon>Rhizophydiales incertae sedis</taxon>
        <taxon>Batrachochytrium</taxon>
    </lineage>
</organism>
<name>A0A177WBM4_BATDL</name>
<feature type="compositionally biased region" description="Polar residues" evidence="5">
    <location>
        <begin position="301"/>
        <end position="323"/>
    </location>
</feature>
<evidence type="ECO:0000313" key="8">
    <source>
        <dbReference type="Proteomes" id="UP000077115"/>
    </source>
</evidence>
<feature type="compositionally biased region" description="Polar residues" evidence="5">
    <location>
        <begin position="332"/>
        <end position="342"/>
    </location>
</feature>
<dbReference type="SMART" id="SM00401">
    <property type="entry name" value="ZnF_GATA"/>
    <property type="match status" value="1"/>
</dbReference>
<dbReference type="Proteomes" id="UP000077115">
    <property type="component" value="Unassembled WGS sequence"/>
</dbReference>
<evidence type="ECO:0000256" key="1">
    <source>
        <dbReference type="ARBA" id="ARBA00022723"/>
    </source>
</evidence>
<feature type="domain" description="GATA-type" evidence="6">
    <location>
        <begin position="507"/>
        <end position="540"/>
    </location>
</feature>
<evidence type="ECO:0000256" key="5">
    <source>
        <dbReference type="SAM" id="MobiDB-lite"/>
    </source>
</evidence>
<feature type="compositionally biased region" description="Low complexity" evidence="5">
    <location>
        <begin position="270"/>
        <end position="281"/>
    </location>
</feature>
<dbReference type="GO" id="GO:0006355">
    <property type="term" value="P:regulation of DNA-templated transcription"/>
    <property type="evidence" value="ECO:0007669"/>
    <property type="project" value="InterPro"/>
</dbReference>
<reference evidence="7 8" key="1">
    <citation type="submission" date="2006-10" db="EMBL/GenBank/DDBJ databases">
        <title>The Genome Sequence of Batrachochytrium dendrobatidis JEL423.</title>
        <authorList>
            <consortium name="The Broad Institute Genome Sequencing Platform"/>
            <person name="Birren B."/>
            <person name="Lander E."/>
            <person name="Galagan J."/>
            <person name="Cuomo C."/>
            <person name="Devon K."/>
            <person name="Jaffe D."/>
            <person name="Butler J."/>
            <person name="Alvarez P."/>
            <person name="Gnerre S."/>
            <person name="Grabherr M."/>
            <person name="Kleber M."/>
            <person name="Mauceli E."/>
            <person name="Brockman W."/>
            <person name="Young S."/>
            <person name="LaButti K."/>
            <person name="Sykes S."/>
            <person name="DeCaprio D."/>
            <person name="Crawford M."/>
            <person name="Koehrsen M."/>
            <person name="Engels R."/>
            <person name="Montgomery P."/>
            <person name="Pearson M."/>
            <person name="Howarth C."/>
            <person name="Larson L."/>
            <person name="White J."/>
            <person name="O'Leary S."/>
            <person name="Kodira C."/>
            <person name="Zeng Q."/>
            <person name="Yandava C."/>
            <person name="Alvarado L."/>
            <person name="Longcore J."/>
            <person name="James T."/>
        </authorList>
    </citation>
    <scope>NUCLEOTIDE SEQUENCE [LARGE SCALE GENOMIC DNA]</scope>
    <source>
        <strain evidence="7 8">JEL423</strain>
    </source>
</reference>
<feature type="region of interest" description="Disordered" evidence="5">
    <location>
        <begin position="257"/>
        <end position="407"/>
    </location>
</feature>
<dbReference type="CDD" id="cd00202">
    <property type="entry name" value="ZnF_GATA"/>
    <property type="match status" value="1"/>
</dbReference>